<name>A0A1T5C444_9BACT</name>
<dbReference type="AlphaFoldDB" id="A0A1T5C444"/>
<dbReference type="RefSeq" id="WP_068186682.1">
    <property type="nucleotide sequence ID" value="NZ_FUYQ01000010.1"/>
</dbReference>
<proteinExistence type="predicted"/>
<evidence type="ECO:0000313" key="3">
    <source>
        <dbReference type="Proteomes" id="UP000190852"/>
    </source>
</evidence>
<evidence type="ECO:0000313" key="2">
    <source>
        <dbReference type="EMBL" id="SKB54156.1"/>
    </source>
</evidence>
<accession>A0A1T5C444</accession>
<keyword evidence="1" id="KW-0732">Signal</keyword>
<feature type="signal peptide" evidence="1">
    <location>
        <begin position="1"/>
        <end position="19"/>
    </location>
</feature>
<organism evidence="2 3">
    <name type="scientific">Parabacteroides chartae</name>
    <dbReference type="NCBI Taxonomy" id="1037355"/>
    <lineage>
        <taxon>Bacteria</taxon>
        <taxon>Pseudomonadati</taxon>
        <taxon>Bacteroidota</taxon>
        <taxon>Bacteroidia</taxon>
        <taxon>Bacteroidales</taxon>
        <taxon>Tannerellaceae</taxon>
        <taxon>Parabacteroides</taxon>
    </lineage>
</organism>
<evidence type="ECO:0000256" key="1">
    <source>
        <dbReference type="SAM" id="SignalP"/>
    </source>
</evidence>
<keyword evidence="3" id="KW-1185">Reference proteome</keyword>
<gene>
    <name evidence="2" type="ORF">SAMN05660349_01664</name>
</gene>
<evidence type="ECO:0008006" key="4">
    <source>
        <dbReference type="Google" id="ProtNLM"/>
    </source>
</evidence>
<feature type="chain" id="PRO_5010586401" description="DUF4625 domain-containing protein" evidence="1">
    <location>
        <begin position="20"/>
        <end position="150"/>
    </location>
</feature>
<dbReference type="Proteomes" id="UP000190852">
    <property type="component" value="Unassembled WGS sequence"/>
</dbReference>
<dbReference type="Gene3D" id="2.60.40.4140">
    <property type="match status" value="1"/>
</dbReference>
<dbReference type="Pfam" id="PF15418">
    <property type="entry name" value="DUF4625"/>
    <property type="match status" value="1"/>
</dbReference>
<dbReference type="PROSITE" id="PS51257">
    <property type="entry name" value="PROKAR_LIPOPROTEIN"/>
    <property type="match status" value="1"/>
</dbReference>
<dbReference type="EMBL" id="FUYQ01000010">
    <property type="protein sequence ID" value="SKB54156.1"/>
    <property type="molecule type" value="Genomic_DNA"/>
</dbReference>
<reference evidence="3" key="1">
    <citation type="submission" date="2017-02" db="EMBL/GenBank/DDBJ databases">
        <authorList>
            <person name="Varghese N."/>
            <person name="Submissions S."/>
        </authorList>
    </citation>
    <scope>NUCLEOTIDE SEQUENCE [LARGE SCALE GENOMIC DNA]</scope>
    <source>
        <strain evidence="3">DSM 24967</strain>
    </source>
</reference>
<protein>
    <recommendedName>
        <fullName evidence="4">DUF4625 domain-containing protein</fullName>
    </recommendedName>
</protein>
<sequence>MNKLVYISAILLFSTLFSACTNDSEDVSKPVINLIEPEDGHALKIGAAVHFEMELSDDTELRSYKVDIHNNFDGHNHTKAVSETVDFTYSKSWDVSGLKNTLVHHHEIVIPENATPGNYHLMVYCTDKAGNETYVARKIVLSYDAVEHEE</sequence>
<dbReference type="InterPro" id="IPR027829">
    <property type="entry name" value="DUF4625"/>
</dbReference>